<reference evidence="1" key="1">
    <citation type="submission" date="2021-05" db="EMBL/GenBank/DDBJ databases">
        <authorList>
            <person name="Pan Q."/>
            <person name="Jouanno E."/>
            <person name="Zahm M."/>
            <person name="Klopp C."/>
            <person name="Cabau C."/>
            <person name="Louis A."/>
            <person name="Berthelot C."/>
            <person name="Parey E."/>
            <person name="Roest Crollius H."/>
            <person name="Montfort J."/>
            <person name="Robinson-Rechavi M."/>
            <person name="Bouchez O."/>
            <person name="Lampietro C."/>
            <person name="Lopez Roques C."/>
            <person name="Donnadieu C."/>
            <person name="Postlethwait J."/>
            <person name="Bobe J."/>
            <person name="Dillon D."/>
            <person name="Chandos A."/>
            <person name="von Hippel F."/>
            <person name="Guiguen Y."/>
        </authorList>
    </citation>
    <scope>NUCLEOTIDE SEQUENCE</scope>
    <source>
        <strain evidence="1">YG-Jan2019</strain>
    </source>
</reference>
<comment type="caution">
    <text evidence="1">The sequence shown here is derived from an EMBL/GenBank/DDBJ whole genome shotgun (WGS) entry which is preliminary data.</text>
</comment>
<gene>
    <name evidence="1" type="ORF">DPEC_G00064870</name>
</gene>
<proteinExistence type="predicted"/>
<accession>A0ACC2H7V5</accession>
<organism evidence="1 2">
    <name type="scientific">Dallia pectoralis</name>
    <name type="common">Alaska blackfish</name>
    <dbReference type="NCBI Taxonomy" id="75939"/>
    <lineage>
        <taxon>Eukaryota</taxon>
        <taxon>Metazoa</taxon>
        <taxon>Chordata</taxon>
        <taxon>Craniata</taxon>
        <taxon>Vertebrata</taxon>
        <taxon>Euteleostomi</taxon>
        <taxon>Actinopterygii</taxon>
        <taxon>Neopterygii</taxon>
        <taxon>Teleostei</taxon>
        <taxon>Protacanthopterygii</taxon>
        <taxon>Esociformes</taxon>
        <taxon>Umbridae</taxon>
        <taxon>Dallia</taxon>
    </lineage>
</organism>
<protein>
    <submittedName>
        <fullName evidence="1">Uncharacterized protein</fullName>
    </submittedName>
</protein>
<keyword evidence="2" id="KW-1185">Reference proteome</keyword>
<evidence type="ECO:0000313" key="2">
    <source>
        <dbReference type="Proteomes" id="UP001157502"/>
    </source>
</evidence>
<evidence type="ECO:0000313" key="1">
    <source>
        <dbReference type="EMBL" id="KAJ8012071.1"/>
    </source>
</evidence>
<dbReference type="EMBL" id="CM055732">
    <property type="protein sequence ID" value="KAJ8012071.1"/>
    <property type="molecule type" value="Genomic_DNA"/>
</dbReference>
<name>A0ACC2H7V5_DALPE</name>
<sequence>MAIGFLLSDSQMMIPPGDCLYAGRKRRKPIQKHKQTASSQKTNPSKRHRDRLNAELDRLASLLPFTSEIISKLDKLSVLRLSVSYLRCKSFFQAIQEKPCGKHVTDLAGNPRNARTESVPAWTPGTGNNVVESDLLLESLTGFALVVSTDGLIFYASSSIVDYLGFHQTDVMHQNVFDYIHVEERQDFRRQLHWAMNPQNQCNSLDQMTTTEPGDDFAVSSLFTGQEPDIVPVELSSFLTRCFTTRIRCLLDSASGFLSMQFQGSLMFLPGQKKKTQSGALLPPQLALFCIAVPLVIPTVTEAKMKSMVIKSKNKGPVITTLDRTSDKRHRISGDSCDSADLLLQHFSSTTSRDSCHYASWTPLYDDGIRNKDDGYYTQVEPLNFCLSSVGGRGPKPTTWILHGTSAQNPRFERARVAAPRRAATARATT</sequence>
<dbReference type="Proteomes" id="UP001157502">
    <property type="component" value="Chromosome 5"/>
</dbReference>